<dbReference type="GO" id="GO:0005975">
    <property type="term" value="P:carbohydrate metabolic process"/>
    <property type="evidence" value="ECO:0007669"/>
    <property type="project" value="UniProtKB-ARBA"/>
</dbReference>
<evidence type="ECO:0000259" key="5">
    <source>
        <dbReference type="Pfam" id="PF01168"/>
    </source>
</evidence>
<dbReference type="Gene3D" id="3.20.20.10">
    <property type="entry name" value="Alanine racemase"/>
    <property type="match status" value="1"/>
</dbReference>
<evidence type="ECO:0000256" key="4">
    <source>
        <dbReference type="PIRSR" id="PIRSR600821-50"/>
    </source>
</evidence>
<dbReference type="SUPFAM" id="SSF50621">
    <property type="entry name" value="Alanine racemase C-terminal domain-like"/>
    <property type="match status" value="1"/>
</dbReference>
<dbReference type="InterPro" id="IPR000821">
    <property type="entry name" value="Ala_racemase"/>
</dbReference>
<sequence>MLAVPALGLSAFILAGCTQVSEAGAQDGDTGEGTGVVSLAPAHGGIQGGNLVLVDTGEGTEEPVTAQFGDTGVECEFDDKSGRHACIVPAREVPGTVDVALSTNGVPLAETTSYTYTTDGSQDMPVLTVDTETVRGHAEVVRGAYPPGVQLGAVLKNGAPVDVFGQVIDEAAAPEYFFVPKLDDAIALRDAGIESKIAVMYVSQIEDIPLMLHYDIEATAANLAWVEEAEEIVSQSDGTLRVHQWIDTGLGREGVTPDEALPLARAIEESENLELVGIATHFSTITENDAEAIENNDATNTTVAQKNRFDTAVAEIRDAGLGQDALIHAGASDVLYNQIEPLFYDLMRIGGAFFGGLDVEDRVYSWTTELEQIKTLPAGWCIDYDCTDPTEEPMKVGLVNHIPRRETNVVFTIRGQEVPVVLHHGTVVTLDLSAVPDAEVGDVVDMDFDPNTYFMLDGTAPLPVTTDW</sequence>
<dbReference type="Gene3D" id="2.60.40.10">
    <property type="entry name" value="Immunoglobulins"/>
    <property type="match status" value="1"/>
</dbReference>
<dbReference type="EMBL" id="CP003697">
    <property type="protein sequence ID" value="AGF73307.1"/>
    <property type="molecule type" value="Genomic_DNA"/>
</dbReference>
<dbReference type="PATRIC" id="fig|1121362.3.peg.2341"/>
<evidence type="ECO:0000256" key="2">
    <source>
        <dbReference type="ARBA" id="ARBA00022898"/>
    </source>
</evidence>
<keyword evidence="7" id="KW-1185">Reference proteome</keyword>
<evidence type="ECO:0000256" key="1">
    <source>
        <dbReference type="ARBA" id="ARBA00001933"/>
    </source>
</evidence>
<proteinExistence type="predicted"/>
<name>M1NUY4_9CORY</name>
<dbReference type="KEGG" id="chn:A605_11545"/>
<feature type="domain" description="Alanine racemase N-terminal" evidence="5">
    <location>
        <begin position="129"/>
        <end position="356"/>
    </location>
</feature>
<protein>
    <submittedName>
        <fullName evidence="6">Alanine racemase</fullName>
    </submittedName>
</protein>
<dbReference type="PANTHER" id="PTHR30511:SF0">
    <property type="entry name" value="ALANINE RACEMASE, CATABOLIC-RELATED"/>
    <property type="match status" value="1"/>
</dbReference>
<feature type="modified residue" description="N6-(pyridoxal phosphate)lysine" evidence="4">
    <location>
        <position position="156"/>
    </location>
</feature>
<dbReference type="Gene3D" id="2.40.37.10">
    <property type="entry name" value="Lyase, Ornithine Decarboxylase, Chain A, domain 1"/>
    <property type="match status" value="1"/>
</dbReference>
<dbReference type="HOGENOM" id="CLU_583572_0_0_11"/>
<dbReference type="OrthoDB" id="9813814at2"/>
<dbReference type="InterPro" id="IPR009006">
    <property type="entry name" value="Ala_racemase/Decarboxylase_C"/>
</dbReference>
<dbReference type="InterPro" id="IPR013783">
    <property type="entry name" value="Ig-like_fold"/>
</dbReference>
<reference evidence="6 7" key="1">
    <citation type="journal article" date="2012" name="Stand. Genomic Sci.">
        <title>Genome sequence of the halotolerant bacterium Corynebacterium halotolerans type strain YIM 70093(T) (= DSM 44683(T)).</title>
        <authorList>
            <person name="Ruckert C."/>
            <person name="Albersmeier A."/>
            <person name="Al-Dilaimi A."/>
            <person name="Niehaus K."/>
            <person name="Szczepanowski R."/>
            <person name="Kalinowski J."/>
        </authorList>
    </citation>
    <scope>NUCLEOTIDE SEQUENCE [LARGE SCALE GENOMIC DNA]</scope>
    <source>
        <strain evidence="6">YIM 70093</strain>
    </source>
</reference>
<accession>M1NUY4</accession>
<dbReference type="GO" id="GO:0030170">
    <property type="term" value="F:pyridoxal phosphate binding"/>
    <property type="evidence" value="ECO:0007669"/>
    <property type="project" value="TreeGrafter"/>
</dbReference>
<dbReference type="AlphaFoldDB" id="M1NUY4"/>
<dbReference type="Pfam" id="PF01168">
    <property type="entry name" value="Ala_racemase_N"/>
    <property type="match status" value="1"/>
</dbReference>
<dbReference type="SUPFAM" id="SSF51419">
    <property type="entry name" value="PLP-binding barrel"/>
    <property type="match status" value="1"/>
</dbReference>
<dbReference type="GO" id="GO:0008784">
    <property type="term" value="F:alanine racemase activity"/>
    <property type="evidence" value="ECO:0007669"/>
    <property type="project" value="InterPro"/>
</dbReference>
<dbReference type="InterPro" id="IPR001608">
    <property type="entry name" value="Ala_racemase_N"/>
</dbReference>
<evidence type="ECO:0000313" key="7">
    <source>
        <dbReference type="Proteomes" id="UP000011723"/>
    </source>
</evidence>
<comment type="cofactor">
    <cofactor evidence="1 4">
        <name>pyridoxal 5'-phosphate</name>
        <dbReference type="ChEBI" id="CHEBI:597326"/>
    </cofactor>
</comment>
<organism evidence="6 7">
    <name type="scientific">Corynebacterium halotolerans YIM 70093 = DSM 44683</name>
    <dbReference type="NCBI Taxonomy" id="1121362"/>
    <lineage>
        <taxon>Bacteria</taxon>
        <taxon>Bacillati</taxon>
        <taxon>Actinomycetota</taxon>
        <taxon>Actinomycetes</taxon>
        <taxon>Mycobacteriales</taxon>
        <taxon>Corynebacteriaceae</taxon>
        <taxon>Corynebacterium</taxon>
    </lineage>
</organism>
<keyword evidence="2 4" id="KW-0663">Pyridoxal phosphate</keyword>
<dbReference type="PRINTS" id="PR00992">
    <property type="entry name" value="ALARACEMASE"/>
</dbReference>
<keyword evidence="3" id="KW-0413">Isomerase</keyword>
<dbReference type="eggNOG" id="COG0787">
    <property type="taxonomic scope" value="Bacteria"/>
</dbReference>
<evidence type="ECO:0000256" key="3">
    <source>
        <dbReference type="ARBA" id="ARBA00023235"/>
    </source>
</evidence>
<gene>
    <name evidence="6" type="ORF">A605_11545</name>
</gene>
<dbReference type="GO" id="GO:0006522">
    <property type="term" value="P:alanine metabolic process"/>
    <property type="evidence" value="ECO:0007669"/>
    <property type="project" value="InterPro"/>
</dbReference>
<dbReference type="InterPro" id="IPR029066">
    <property type="entry name" value="PLP-binding_barrel"/>
</dbReference>
<dbReference type="GO" id="GO:0005829">
    <property type="term" value="C:cytosol"/>
    <property type="evidence" value="ECO:0007669"/>
    <property type="project" value="TreeGrafter"/>
</dbReference>
<dbReference type="Proteomes" id="UP000011723">
    <property type="component" value="Chromosome"/>
</dbReference>
<dbReference type="PANTHER" id="PTHR30511">
    <property type="entry name" value="ALANINE RACEMASE"/>
    <property type="match status" value="1"/>
</dbReference>
<dbReference type="STRING" id="1121362.A605_11545"/>
<evidence type="ECO:0000313" key="6">
    <source>
        <dbReference type="EMBL" id="AGF73307.1"/>
    </source>
</evidence>